<feature type="region of interest" description="Disordered" evidence="1">
    <location>
        <begin position="128"/>
        <end position="147"/>
    </location>
</feature>
<evidence type="ECO:0000313" key="3">
    <source>
        <dbReference type="Proteomes" id="UP001341281"/>
    </source>
</evidence>
<dbReference type="InterPro" id="IPR036397">
    <property type="entry name" value="RNaseH_sf"/>
</dbReference>
<organism evidence="2 3">
    <name type="scientific">Paspalum notatum var. saurae</name>
    <dbReference type="NCBI Taxonomy" id="547442"/>
    <lineage>
        <taxon>Eukaryota</taxon>
        <taxon>Viridiplantae</taxon>
        <taxon>Streptophyta</taxon>
        <taxon>Embryophyta</taxon>
        <taxon>Tracheophyta</taxon>
        <taxon>Spermatophyta</taxon>
        <taxon>Magnoliopsida</taxon>
        <taxon>Liliopsida</taxon>
        <taxon>Poales</taxon>
        <taxon>Poaceae</taxon>
        <taxon>PACMAD clade</taxon>
        <taxon>Panicoideae</taxon>
        <taxon>Andropogonodae</taxon>
        <taxon>Paspaleae</taxon>
        <taxon>Paspalinae</taxon>
        <taxon>Paspalum</taxon>
    </lineage>
</organism>
<dbReference type="SUPFAM" id="SSF53098">
    <property type="entry name" value="Ribonuclease H-like"/>
    <property type="match status" value="1"/>
</dbReference>
<dbReference type="InterPro" id="IPR039537">
    <property type="entry name" value="Retrotran_Ty1/copia-like"/>
</dbReference>
<keyword evidence="3" id="KW-1185">Reference proteome</keyword>
<protein>
    <submittedName>
        <fullName evidence="2">Uncharacterized protein</fullName>
    </submittedName>
</protein>
<dbReference type="InterPro" id="IPR012337">
    <property type="entry name" value="RNaseH-like_sf"/>
</dbReference>
<evidence type="ECO:0000313" key="2">
    <source>
        <dbReference type="EMBL" id="WVZ63878.1"/>
    </source>
</evidence>
<proteinExistence type="predicted"/>
<name>A0AAQ3SZA6_PASNO</name>
<dbReference type="PANTHER" id="PTHR42648">
    <property type="entry name" value="TRANSPOSASE, PUTATIVE-RELATED"/>
    <property type="match status" value="1"/>
</dbReference>
<dbReference type="GO" id="GO:0003676">
    <property type="term" value="F:nucleic acid binding"/>
    <property type="evidence" value="ECO:0007669"/>
    <property type="project" value="InterPro"/>
</dbReference>
<feature type="compositionally biased region" description="Basic and acidic residues" evidence="1">
    <location>
        <begin position="180"/>
        <end position="189"/>
    </location>
</feature>
<feature type="region of interest" description="Disordered" evidence="1">
    <location>
        <begin position="180"/>
        <end position="199"/>
    </location>
</feature>
<gene>
    <name evidence="2" type="ORF">U9M48_013473</name>
</gene>
<dbReference type="Proteomes" id="UP001341281">
    <property type="component" value="Chromosome 03"/>
</dbReference>
<reference evidence="2 3" key="1">
    <citation type="submission" date="2024-02" db="EMBL/GenBank/DDBJ databases">
        <title>High-quality chromosome-scale genome assembly of Pensacola bahiagrass (Paspalum notatum Flugge var. saurae).</title>
        <authorList>
            <person name="Vega J.M."/>
            <person name="Podio M."/>
            <person name="Orjuela J."/>
            <person name="Siena L.A."/>
            <person name="Pessino S.C."/>
            <person name="Combes M.C."/>
            <person name="Mariac C."/>
            <person name="Albertini E."/>
            <person name="Pupilli F."/>
            <person name="Ortiz J.P.A."/>
            <person name="Leblanc O."/>
        </authorList>
    </citation>
    <scope>NUCLEOTIDE SEQUENCE [LARGE SCALE GENOMIC DNA]</scope>
    <source>
        <strain evidence="2">R1</strain>
        <tissue evidence="2">Leaf</tissue>
    </source>
</reference>
<evidence type="ECO:0000256" key="1">
    <source>
        <dbReference type="SAM" id="MobiDB-lite"/>
    </source>
</evidence>
<dbReference type="Gene3D" id="3.30.420.10">
    <property type="entry name" value="Ribonuclease H-like superfamily/Ribonuclease H"/>
    <property type="match status" value="1"/>
</dbReference>
<accession>A0AAQ3SZA6</accession>
<dbReference type="PANTHER" id="PTHR42648:SF31">
    <property type="entry name" value="RNA-DIRECTED DNA POLYMERASE"/>
    <property type="match status" value="1"/>
</dbReference>
<dbReference type="AlphaFoldDB" id="A0AAQ3SZA6"/>
<sequence length="199" mass="22080">MEGWCSICISSPIPCFPFLISIIKDCADAEEQSKYNCSSCYITTCLFGSASHWSWSATSLSFLLRSLKSMQYYLVVVDDFSHYSWTFPLRFKCEVFSTLSHFFARVSTRFGLTIKAVRCETGVSSITTPPAPSSSLVRSSPQENGKAERMIRTTNDVMRTLRASLPARFGGGDSRCSVHELHRPGRDDVGDIEGSGSLI</sequence>
<dbReference type="EMBL" id="CP144747">
    <property type="protein sequence ID" value="WVZ63878.1"/>
    <property type="molecule type" value="Genomic_DNA"/>
</dbReference>